<comment type="subcellular location">
    <subcellularLocation>
        <location evidence="1">Cell inner membrane</location>
    </subcellularLocation>
</comment>
<dbReference type="Proteomes" id="UP000317550">
    <property type="component" value="Chromosome"/>
</dbReference>
<dbReference type="AlphaFoldDB" id="A0A516SD08"/>
<dbReference type="InterPro" id="IPR022792">
    <property type="entry name" value="T2SS_protein-GspN"/>
</dbReference>
<sequence>MKRLTWPWWVALVLLTLLFLVLRLPASILGMVVAAQTDGKLQLAASQGSLWQGSAQPILQDAALAERLEWAWQPAGLLRGKLGYAIKLDGGQALLSFGLGGLELREADLTFAAGPLLRLDARTRAYGLTGQLRVASPELHWKDGKPVGQLSVDWLGATSTLVPSLNPLGDYRATLVPAGDGWRLQLATLAGVLQLNGGGDWQAKQGLRGEVSLKAAPGAEAQLAPFLGQIGPGGPDAARTIKFGD</sequence>
<evidence type="ECO:0000256" key="1">
    <source>
        <dbReference type="ARBA" id="ARBA00004533"/>
    </source>
</evidence>
<evidence type="ECO:0000256" key="2">
    <source>
        <dbReference type="ARBA" id="ARBA00007208"/>
    </source>
</evidence>
<dbReference type="EMBL" id="CP041730">
    <property type="protein sequence ID" value="QDQ26020.1"/>
    <property type="molecule type" value="Genomic_DNA"/>
</dbReference>
<evidence type="ECO:0000256" key="6">
    <source>
        <dbReference type="ARBA" id="ARBA00022519"/>
    </source>
</evidence>
<gene>
    <name evidence="11" type="ORF">FNU76_06460</name>
</gene>
<evidence type="ECO:0000313" key="11">
    <source>
        <dbReference type="EMBL" id="QDQ26020.1"/>
    </source>
</evidence>
<protein>
    <recommendedName>
        <fullName evidence="3">Type II secretion system protein N</fullName>
    </recommendedName>
    <alternativeName>
        <fullName evidence="10">General secretion pathway protein N</fullName>
    </alternativeName>
</protein>
<evidence type="ECO:0000256" key="10">
    <source>
        <dbReference type="ARBA" id="ARBA00030772"/>
    </source>
</evidence>
<dbReference type="Pfam" id="PF01203">
    <property type="entry name" value="T2SSN"/>
    <property type="match status" value="1"/>
</dbReference>
<evidence type="ECO:0000256" key="9">
    <source>
        <dbReference type="ARBA" id="ARBA00023136"/>
    </source>
</evidence>
<keyword evidence="4" id="KW-0813">Transport</keyword>
<evidence type="ECO:0000256" key="5">
    <source>
        <dbReference type="ARBA" id="ARBA00022475"/>
    </source>
</evidence>
<evidence type="ECO:0000256" key="3">
    <source>
        <dbReference type="ARBA" id="ARBA00021563"/>
    </source>
</evidence>
<keyword evidence="5" id="KW-1003">Cell membrane</keyword>
<evidence type="ECO:0000256" key="4">
    <source>
        <dbReference type="ARBA" id="ARBA00022448"/>
    </source>
</evidence>
<proteinExistence type="inferred from homology"/>
<name>A0A516SD08_9NEIS</name>
<evidence type="ECO:0000256" key="8">
    <source>
        <dbReference type="ARBA" id="ARBA00022927"/>
    </source>
</evidence>
<dbReference type="OrthoDB" id="8558191at2"/>
<evidence type="ECO:0000313" key="12">
    <source>
        <dbReference type="Proteomes" id="UP000317550"/>
    </source>
</evidence>
<dbReference type="RefSeq" id="WP_144277419.1">
    <property type="nucleotide sequence ID" value="NZ_CP041730.1"/>
</dbReference>
<organism evidence="11 12">
    <name type="scientific">Chitinimonas arctica</name>
    <dbReference type="NCBI Taxonomy" id="2594795"/>
    <lineage>
        <taxon>Bacteria</taxon>
        <taxon>Pseudomonadati</taxon>
        <taxon>Pseudomonadota</taxon>
        <taxon>Betaproteobacteria</taxon>
        <taxon>Neisseriales</taxon>
        <taxon>Chitinibacteraceae</taxon>
        <taxon>Chitinimonas</taxon>
    </lineage>
</organism>
<keyword evidence="9" id="KW-0472">Membrane</keyword>
<keyword evidence="6" id="KW-0997">Cell inner membrane</keyword>
<dbReference type="GO" id="GO:0015627">
    <property type="term" value="C:type II protein secretion system complex"/>
    <property type="evidence" value="ECO:0007669"/>
    <property type="project" value="InterPro"/>
</dbReference>
<keyword evidence="12" id="KW-1185">Reference proteome</keyword>
<comment type="similarity">
    <text evidence="2">Belongs to the GSP N family.</text>
</comment>
<dbReference type="GO" id="GO:0005886">
    <property type="term" value="C:plasma membrane"/>
    <property type="evidence" value="ECO:0007669"/>
    <property type="project" value="UniProtKB-SubCell"/>
</dbReference>
<keyword evidence="7" id="KW-0812">Transmembrane</keyword>
<dbReference type="KEGG" id="cari:FNU76_06460"/>
<reference evidence="12" key="1">
    <citation type="submission" date="2019-07" db="EMBL/GenBank/DDBJ databases">
        <title>Chitinimonas sp. nov., isolated from Ny-Alesund, arctica soil.</title>
        <authorList>
            <person name="Xu Q."/>
            <person name="Peng F."/>
        </authorList>
    </citation>
    <scope>NUCLEOTIDE SEQUENCE [LARGE SCALE GENOMIC DNA]</scope>
    <source>
        <strain evidence="12">R3-44</strain>
    </source>
</reference>
<keyword evidence="8" id="KW-0653">Protein transport</keyword>
<evidence type="ECO:0000256" key="7">
    <source>
        <dbReference type="ARBA" id="ARBA00022692"/>
    </source>
</evidence>
<accession>A0A516SD08</accession>
<dbReference type="GO" id="GO:0015628">
    <property type="term" value="P:protein secretion by the type II secretion system"/>
    <property type="evidence" value="ECO:0007669"/>
    <property type="project" value="InterPro"/>
</dbReference>